<gene>
    <name evidence="2" type="ORF">E1284_07060</name>
</gene>
<accession>A0A4R4PB35</accession>
<feature type="compositionally biased region" description="Basic residues" evidence="1">
    <location>
        <begin position="183"/>
        <end position="192"/>
    </location>
</feature>
<dbReference type="OrthoDB" id="1456570at2"/>
<sequence>MKQGIHLLGGEPGNVHTPHPEPRARQNQPDFRTGRGIAVVAGKAGNSHFEICAVCFRQGDGQDEHDARAMRGGPNGRLNGPSQTPGFSGTSTKVDLKSSAGFSINCAGIAVGADSIPLTFSKSGSFSFTNASGAERAPRPRCQDVSGTMSELNLGRGRRTADSQRHPGPGRPDPSDDPSLQRAARKQSRSGL</sequence>
<reference evidence="2 3" key="1">
    <citation type="submission" date="2019-03" db="EMBL/GenBank/DDBJ databases">
        <title>Draft genome sequences of novel Actinobacteria.</title>
        <authorList>
            <person name="Sahin N."/>
            <person name="Ay H."/>
            <person name="Saygin H."/>
        </authorList>
    </citation>
    <scope>NUCLEOTIDE SEQUENCE [LARGE SCALE GENOMIC DNA]</scope>
    <source>
        <strain evidence="2 3">DSM 45347</strain>
    </source>
</reference>
<dbReference type="EMBL" id="SMJW01000022">
    <property type="protein sequence ID" value="TDC18217.1"/>
    <property type="molecule type" value="Genomic_DNA"/>
</dbReference>
<feature type="region of interest" description="Disordered" evidence="1">
    <location>
        <begin position="128"/>
        <end position="192"/>
    </location>
</feature>
<evidence type="ECO:0000313" key="2">
    <source>
        <dbReference type="EMBL" id="TDC18217.1"/>
    </source>
</evidence>
<protein>
    <submittedName>
        <fullName evidence="2">Uncharacterized protein</fullName>
    </submittedName>
</protein>
<proteinExistence type="predicted"/>
<name>A0A4R4PB35_9ACTN</name>
<keyword evidence="3" id="KW-1185">Reference proteome</keyword>
<dbReference type="Proteomes" id="UP000295431">
    <property type="component" value="Unassembled WGS sequence"/>
</dbReference>
<dbReference type="AlphaFoldDB" id="A0A4R4PB35"/>
<comment type="caution">
    <text evidence="2">The sequence shown here is derived from an EMBL/GenBank/DDBJ whole genome shotgun (WGS) entry which is preliminary data.</text>
</comment>
<feature type="region of interest" description="Disordered" evidence="1">
    <location>
        <begin position="73"/>
        <end position="92"/>
    </location>
</feature>
<evidence type="ECO:0000313" key="3">
    <source>
        <dbReference type="Proteomes" id="UP000295431"/>
    </source>
</evidence>
<feature type="region of interest" description="Disordered" evidence="1">
    <location>
        <begin position="1"/>
        <end position="29"/>
    </location>
</feature>
<evidence type="ECO:0000256" key="1">
    <source>
        <dbReference type="SAM" id="MobiDB-lite"/>
    </source>
</evidence>
<organism evidence="2 3">
    <name type="scientific">Actinomadura bangladeshensis</name>
    <dbReference type="NCBI Taxonomy" id="453573"/>
    <lineage>
        <taxon>Bacteria</taxon>
        <taxon>Bacillati</taxon>
        <taxon>Actinomycetota</taxon>
        <taxon>Actinomycetes</taxon>
        <taxon>Streptosporangiales</taxon>
        <taxon>Thermomonosporaceae</taxon>
        <taxon>Actinomadura</taxon>
    </lineage>
</organism>
<feature type="compositionally biased region" description="Polar residues" evidence="1">
    <location>
        <begin position="80"/>
        <end position="92"/>
    </location>
</feature>